<proteinExistence type="predicted"/>
<evidence type="ECO:0008006" key="4">
    <source>
        <dbReference type="Google" id="ProtNLM"/>
    </source>
</evidence>
<organism evidence="2 3">
    <name type="scientific">Mycolicibacterium rhodesiae (strain NBB3)</name>
    <name type="common">Mycobacterium rhodesiae</name>
    <dbReference type="NCBI Taxonomy" id="710685"/>
    <lineage>
        <taxon>Bacteria</taxon>
        <taxon>Bacillati</taxon>
        <taxon>Actinomycetota</taxon>
        <taxon>Actinomycetes</taxon>
        <taxon>Mycobacteriales</taxon>
        <taxon>Mycobacteriaceae</taxon>
        <taxon>Mycolicibacterium</taxon>
    </lineage>
</organism>
<sequence length="167" mass="16851">MVAKLAVLSGLVATLAITPVVASASPNAPGTATGGAATPLVPLNGPYVMTTALDRQTFNGVPSPAIPFASEVSFTTTCDLDGCTAHSSLSARDVPFDFHWNGTSWETAQRIQWTCQGDPAPATVTITLHPKGNGTLSGERSAIVGTPGCGSPRVPGTVVAPLTVAPA</sequence>
<evidence type="ECO:0000256" key="1">
    <source>
        <dbReference type="SAM" id="SignalP"/>
    </source>
</evidence>
<feature type="signal peptide" evidence="1">
    <location>
        <begin position="1"/>
        <end position="24"/>
    </location>
</feature>
<keyword evidence="3" id="KW-1185">Reference proteome</keyword>
<evidence type="ECO:0000313" key="2">
    <source>
        <dbReference type="EMBL" id="AEV72135.1"/>
    </source>
</evidence>
<dbReference type="SUPFAM" id="SSF55961">
    <property type="entry name" value="Bet v1-like"/>
    <property type="match status" value="1"/>
</dbReference>
<dbReference type="STRING" id="710685.MycrhN_1519"/>
<evidence type="ECO:0000313" key="3">
    <source>
        <dbReference type="Proteomes" id="UP000005442"/>
    </source>
</evidence>
<accession>G8RHY5</accession>
<reference evidence="2 3" key="1">
    <citation type="submission" date="2011-12" db="EMBL/GenBank/DDBJ databases">
        <title>Complete sequence of Mycobacterium rhodesiae NBB3.</title>
        <authorList>
            <consortium name="US DOE Joint Genome Institute"/>
            <person name="Lucas S."/>
            <person name="Han J."/>
            <person name="Lapidus A."/>
            <person name="Cheng J.-F."/>
            <person name="Goodwin L."/>
            <person name="Pitluck S."/>
            <person name="Peters L."/>
            <person name="Mikhailova N."/>
            <person name="Gu W."/>
            <person name="Detter J.C."/>
            <person name="Han C."/>
            <person name="Tapia R."/>
            <person name="Land M."/>
            <person name="Hauser L."/>
            <person name="Kyrpides N."/>
            <person name="Ivanova N."/>
            <person name="Pagani I."/>
            <person name="Mattes T."/>
            <person name="Holmes A."/>
            <person name="Rutledge P."/>
            <person name="Paulsen I."/>
            <person name="Coleman N."/>
            <person name="Woyke T."/>
        </authorList>
    </citation>
    <scope>NUCLEOTIDE SEQUENCE [LARGE SCALE GENOMIC DNA]</scope>
    <source>
        <strain evidence="2 3">NBB3</strain>
    </source>
</reference>
<name>G8RHY5_MYCRN</name>
<dbReference type="AlphaFoldDB" id="G8RHY5"/>
<protein>
    <recommendedName>
        <fullName evidence="4">Ig-like domain-containing protein</fullName>
    </recommendedName>
</protein>
<dbReference type="HOGENOM" id="CLU_132058_0_0_11"/>
<keyword evidence="1" id="KW-0732">Signal</keyword>
<gene>
    <name evidence="2" type="ordered locus">MycrhN_1519</name>
</gene>
<dbReference type="Proteomes" id="UP000005442">
    <property type="component" value="Chromosome"/>
</dbReference>
<dbReference type="RefSeq" id="WP_014209950.1">
    <property type="nucleotide sequence ID" value="NC_016604.1"/>
</dbReference>
<dbReference type="EMBL" id="CP003169">
    <property type="protein sequence ID" value="AEV72135.1"/>
    <property type="molecule type" value="Genomic_DNA"/>
</dbReference>
<dbReference type="PATRIC" id="fig|710685.3.peg.1525"/>
<dbReference type="OrthoDB" id="4713121at2"/>
<feature type="chain" id="PRO_5003515856" description="Ig-like domain-containing protein" evidence="1">
    <location>
        <begin position="25"/>
        <end position="167"/>
    </location>
</feature>
<dbReference type="KEGG" id="mrh:MycrhN_1519"/>